<keyword evidence="2" id="KW-1185">Reference proteome</keyword>
<evidence type="ECO:0000313" key="2">
    <source>
        <dbReference type="Proteomes" id="UP001560573"/>
    </source>
</evidence>
<accession>A0ABV3ZLY0</accession>
<evidence type="ECO:0000313" key="1">
    <source>
        <dbReference type="EMBL" id="MEX6690879.1"/>
    </source>
</evidence>
<protein>
    <recommendedName>
        <fullName evidence="3">Cyclase</fullName>
    </recommendedName>
</protein>
<dbReference type="Proteomes" id="UP001560573">
    <property type="component" value="Unassembled WGS sequence"/>
</dbReference>
<reference evidence="1 2" key="1">
    <citation type="submission" date="2023-07" db="EMBL/GenBank/DDBJ databases">
        <authorList>
            <person name="Lian W.-H."/>
        </authorList>
    </citation>
    <scope>NUCLEOTIDE SEQUENCE [LARGE SCALE GENOMIC DNA]</scope>
    <source>
        <strain evidence="1 2">SYSU DXS3180</strain>
    </source>
</reference>
<dbReference type="EMBL" id="JAULBC010000011">
    <property type="protein sequence ID" value="MEX6690879.1"/>
    <property type="molecule type" value="Genomic_DNA"/>
</dbReference>
<comment type="caution">
    <text evidence="1">The sequence shown here is derived from an EMBL/GenBank/DDBJ whole genome shotgun (WGS) entry which is preliminary data.</text>
</comment>
<dbReference type="RefSeq" id="WP_369332295.1">
    <property type="nucleotide sequence ID" value="NZ_JAULBC010000011.1"/>
</dbReference>
<gene>
    <name evidence="1" type="ORF">QTN47_25445</name>
</gene>
<evidence type="ECO:0008006" key="3">
    <source>
        <dbReference type="Google" id="ProtNLM"/>
    </source>
</evidence>
<organism evidence="1 2">
    <name type="scientific">Danxiaibacter flavus</name>
    <dbReference type="NCBI Taxonomy" id="3049108"/>
    <lineage>
        <taxon>Bacteria</taxon>
        <taxon>Pseudomonadati</taxon>
        <taxon>Bacteroidota</taxon>
        <taxon>Chitinophagia</taxon>
        <taxon>Chitinophagales</taxon>
        <taxon>Chitinophagaceae</taxon>
        <taxon>Danxiaibacter</taxon>
    </lineage>
</organism>
<proteinExistence type="predicted"/>
<sequence length="89" mass="9905">MITAIIQHEVKDFGEWKKIFDADQPAVEKAGAKLLGLYTSVKNPNDITMIYEAPNAELYDILMSDPKRQEDIKRAGVIGAPVATFLNKV</sequence>
<name>A0ABV3ZLY0_9BACT</name>